<organism evidence="2 3">
    <name type="scientific">Mycena rosella</name>
    <name type="common">Pink bonnet</name>
    <name type="synonym">Agaricus rosellus</name>
    <dbReference type="NCBI Taxonomy" id="1033263"/>
    <lineage>
        <taxon>Eukaryota</taxon>
        <taxon>Fungi</taxon>
        <taxon>Dikarya</taxon>
        <taxon>Basidiomycota</taxon>
        <taxon>Agaricomycotina</taxon>
        <taxon>Agaricomycetes</taxon>
        <taxon>Agaricomycetidae</taxon>
        <taxon>Agaricales</taxon>
        <taxon>Marasmiineae</taxon>
        <taxon>Mycenaceae</taxon>
        <taxon>Mycena</taxon>
    </lineage>
</organism>
<gene>
    <name evidence="2" type="ORF">B0H17DRAFT_555583</name>
</gene>
<evidence type="ECO:0000313" key="3">
    <source>
        <dbReference type="Proteomes" id="UP001221757"/>
    </source>
</evidence>
<protein>
    <submittedName>
        <fullName evidence="2">Uncharacterized protein</fullName>
    </submittedName>
</protein>
<name>A0AAD7DHW5_MYCRO</name>
<dbReference type="Proteomes" id="UP001221757">
    <property type="component" value="Unassembled WGS sequence"/>
</dbReference>
<comment type="caution">
    <text evidence="2">The sequence shown here is derived from an EMBL/GenBank/DDBJ whole genome shotgun (WGS) entry which is preliminary data.</text>
</comment>
<evidence type="ECO:0000313" key="2">
    <source>
        <dbReference type="EMBL" id="KAJ7691804.1"/>
    </source>
</evidence>
<reference evidence="2" key="1">
    <citation type="submission" date="2023-03" db="EMBL/GenBank/DDBJ databases">
        <title>Massive genome expansion in bonnet fungi (Mycena s.s.) driven by repeated elements and novel gene families across ecological guilds.</title>
        <authorList>
            <consortium name="Lawrence Berkeley National Laboratory"/>
            <person name="Harder C.B."/>
            <person name="Miyauchi S."/>
            <person name="Viragh M."/>
            <person name="Kuo A."/>
            <person name="Thoen E."/>
            <person name="Andreopoulos B."/>
            <person name="Lu D."/>
            <person name="Skrede I."/>
            <person name="Drula E."/>
            <person name="Henrissat B."/>
            <person name="Morin E."/>
            <person name="Kohler A."/>
            <person name="Barry K."/>
            <person name="LaButti K."/>
            <person name="Morin E."/>
            <person name="Salamov A."/>
            <person name="Lipzen A."/>
            <person name="Mereny Z."/>
            <person name="Hegedus B."/>
            <person name="Baldrian P."/>
            <person name="Stursova M."/>
            <person name="Weitz H."/>
            <person name="Taylor A."/>
            <person name="Grigoriev I.V."/>
            <person name="Nagy L.G."/>
            <person name="Martin F."/>
            <person name="Kauserud H."/>
        </authorList>
    </citation>
    <scope>NUCLEOTIDE SEQUENCE</scope>
    <source>
        <strain evidence="2">CBHHK067</strain>
    </source>
</reference>
<keyword evidence="3" id="KW-1185">Reference proteome</keyword>
<feature type="region of interest" description="Disordered" evidence="1">
    <location>
        <begin position="277"/>
        <end position="296"/>
    </location>
</feature>
<accession>A0AAD7DHW5</accession>
<evidence type="ECO:0000256" key="1">
    <source>
        <dbReference type="SAM" id="MobiDB-lite"/>
    </source>
</evidence>
<proteinExistence type="predicted"/>
<dbReference type="AlphaFoldDB" id="A0AAD7DHW5"/>
<dbReference type="EMBL" id="JARKIE010000056">
    <property type="protein sequence ID" value="KAJ7691804.1"/>
    <property type="molecule type" value="Genomic_DNA"/>
</dbReference>
<sequence>MHQWDVLENLSCGYFTIYRNSSLIFLQDIQSSLTFLGKPRRRLTPWICANREKVRFVQLISALAMFSSNPRHGAYDHGPNRGRPLHRRSLGGLVHDHPRRYPDIIEEPTSKTPPPFADAERKRRLHNTMKSPGPPQTTRQTTLPTSILHILIRPQRRFTVPAARYNTSPARRHDERLDSGTYACFVPKKGRGRGAYRYLVIRACLCFYVHPAPVRRAHVSASCPVLHPLRCPFYPLRRFYIRCSASKVCVVLRPAGPRVRYRERPARFSRSRTVCPHPGAGGGERRGSAVHIHTSS</sequence>